<dbReference type="AlphaFoldDB" id="F0ZXM4"/>
<gene>
    <name evidence="8" type="ORF">DICPUDRAFT_156861</name>
</gene>
<keyword evidence="3 5" id="KW-0863">Zinc-finger</keyword>
<dbReference type="GO" id="GO:0000175">
    <property type="term" value="F:3'-5'-RNA exonuclease activity"/>
    <property type="evidence" value="ECO:0000318"/>
    <property type="project" value="GO_Central"/>
</dbReference>
<evidence type="ECO:0000259" key="7">
    <source>
        <dbReference type="PROSITE" id="PS50103"/>
    </source>
</evidence>
<sequence length="526" mass="61146">MNNNNSNLNDRSNLNNNNNNNNNINSFNNLNKIPTLVKKITTKNFDKEIISFENDLKNALFISVDTEFTGLGYQKSLKLDDIQDKYQAMAALVKQRSILEFGISIISSTTPNNDLLNPKIDNNNNIDSKSNSNNNYNNDKASSDLGEIIENTEVDETITDTTSDSLERNYTLRVYNFIMLNLSDFQVSPQSMTFLSKHGFNFQELFEYGIPFQSRRPTFTQHQHQNKNNNNNTINTHINTQEELLSRSKLLLSIIAKYQLPVIIHNGIFDLLFIFQSLIADLPDKLNDFIVKLVTVFPKIYDTKYIAEYKINEKRTYLQYLFQKYERFNYQRKTKKEIYLSLEFLTFDNEEDDKENKNQPLINIDYSFSKTVPPGVKICNDFADFGYCRLKDKCQDSHDISQILDSEEAKRQKKKRGRKTFEDDNSNLDGENEIGEVIKSIVNNNNNNNDNSEENNCNFKYKEIFKMEGQNIHSAGFDSAMTGFIFTYFLLLFKKSNLLNEVENKVYLSGKQVPLFLKPSKYSDKY</sequence>
<keyword evidence="2 5" id="KW-0479">Metal-binding</keyword>
<evidence type="ECO:0000256" key="5">
    <source>
        <dbReference type="PROSITE-ProRule" id="PRU00723"/>
    </source>
</evidence>
<evidence type="ECO:0000256" key="2">
    <source>
        <dbReference type="ARBA" id="ARBA00022723"/>
    </source>
</evidence>
<dbReference type="Pfam" id="PF04857">
    <property type="entry name" value="CAF1"/>
    <property type="match status" value="1"/>
</dbReference>
<dbReference type="GO" id="GO:0015030">
    <property type="term" value="C:Cajal body"/>
    <property type="evidence" value="ECO:0000318"/>
    <property type="project" value="GO_Central"/>
</dbReference>
<evidence type="ECO:0000313" key="9">
    <source>
        <dbReference type="Proteomes" id="UP000001064"/>
    </source>
</evidence>
<evidence type="ECO:0000256" key="6">
    <source>
        <dbReference type="SAM" id="MobiDB-lite"/>
    </source>
</evidence>
<protein>
    <recommendedName>
        <fullName evidence="7">C3H1-type domain-containing protein</fullName>
    </recommendedName>
</protein>
<dbReference type="GO" id="GO:0008270">
    <property type="term" value="F:zinc ion binding"/>
    <property type="evidence" value="ECO:0007669"/>
    <property type="project" value="UniProtKB-KW"/>
</dbReference>
<dbReference type="GO" id="GO:0017069">
    <property type="term" value="F:snRNA binding"/>
    <property type="evidence" value="ECO:0000318"/>
    <property type="project" value="GO_Central"/>
</dbReference>
<dbReference type="InterPro" id="IPR012337">
    <property type="entry name" value="RNaseH-like_sf"/>
</dbReference>
<dbReference type="RefSeq" id="XP_003292176.1">
    <property type="nucleotide sequence ID" value="XM_003292128.1"/>
</dbReference>
<dbReference type="InterPro" id="IPR036397">
    <property type="entry name" value="RNaseH_sf"/>
</dbReference>
<dbReference type="InterPro" id="IPR036855">
    <property type="entry name" value="Znf_CCCH_sf"/>
</dbReference>
<name>F0ZXM4_DICPU</name>
<dbReference type="SUPFAM" id="SSF53098">
    <property type="entry name" value="Ribonuclease H-like"/>
    <property type="match status" value="1"/>
</dbReference>
<feature type="domain" description="C3H1-type" evidence="7">
    <location>
        <begin position="373"/>
        <end position="401"/>
    </location>
</feature>
<evidence type="ECO:0000256" key="3">
    <source>
        <dbReference type="ARBA" id="ARBA00022771"/>
    </source>
</evidence>
<feature type="region of interest" description="Disordered" evidence="6">
    <location>
        <begin position="1"/>
        <end position="28"/>
    </location>
</feature>
<dbReference type="SUPFAM" id="SSF90229">
    <property type="entry name" value="CCCH zinc finger"/>
    <property type="match status" value="1"/>
</dbReference>
<accession>F0ZXM4</accession>
<dbReference type="OMA" id="RCCMPPT"/>
<keyword evidence="9" id="KW-1185">Reference proteome</keyword>
<dbReference type="InterPro" id="IPR006941">
    <property type="entry name" value="RNase_CAF1"/>
</dbReference>
<dbReference type="FunCoup" id="F0ZXM4">
    <property type="interactions" value="211"/>
</dbReference>
<dbReference type="PANTHER" id="PTHR15092:SF37">
    <property type="entry name" value="TARGET OF EGR1 PROTEIN 1"/>
    <property type="match status" value="1"/>
</dbReference>
<organism evidence="8 9">
    <name type="scientific">Dictyostelium purpureum</name>
    <name type="common">Slime mold</name>
    <dbReference type="NCBI Taxonomy" id="5786"/>
    <lineage>
        <taxon>Eukaryota</taxon>
        <taxon>Amoebozoa</taxon>
        <taxon>Evosea</taxon>
        <taxon>Eumycetozoa</taxon>
        <taxon>Dictyostelia</taxon>
        <taxon>Dictyosteliales</taxon>
        <taxon>Dictyosteliaceae</taxon>
        <taxon>Dictyostelium</taxon>
    </lineage>
</organism>
<feature type="region of interest" description="Disordered" evidence="6">
    <location>
        <begin position="114"/>
        <end position="142"/>
    </location>
</feature>
<dbReference type="GeneID" id="10505932"/>
<dbReference type="OrthoDB" id="414075at2759"/>
<dbReference type="PANTHER" id="PTHR15092">
    <property type="entry name" value="POLY A -SPECIFIC RIBONUCLEASE/TARGET OF EGR1, MEMBER 1"/>
    <property type="match status" value="1"/>
</dbReference>
<dbReference type="EMBL" id="GL871263">
    <property type="protein sequence ID" value="EGC31299.1"/>
    <property type="molecule type" value="Genomic_DNA"/>
</dbReference>
<dbReference type="PROSITE" id="PS50103">
    <property type="entry name" value="ZF_C3H1"/>
    <property type="match status" value="1"/>
</dbReference>
<reference evidence="9" key="1">
    <citation type="journal article" date="2011" name="Genome Biol.">
        <title>Comparative genomics of the social amoebae Dictyostelium discoideum and Dictyostelium purpureum.</title>
        <authorList>
            <consortium name="US DOE Joint Genome Institute (JGI-PGF)"/>
            <person name="Sucgang R."/>
            <person name="Kuo A."/>
            <person name="Tian X."/>
            <person name="Salerno W."/>
            <person name="Parikh A."/>
            <person name="Feasley C.L."/>
            <person name="Dalin E."/>
            <person name="Tu H."/>
            <person name="Huang E."/>
            <person name="Barry K."/>
            <person name="Lindquist E."/>
            <person name="Shapiro H."/>
            <person name="Bruce D."/>
            <person name="Schmutz J."/>
            <person name="Salamov A."/>
            <person name="Fey P."/>
            <person name="Gaudet P."/>
            <person name="Anjard C."/>
            <person name="Babu M.M."/>
            <person name="Basu S."/>
            <person name="Bushmanova Y."/>
            <person name="van der Wel H."/>
            <person name="Katoh-Kurasawa M."/>
            <person name="Dinh C."/>
            <person name="Coutinho P.M."/>
            <person name="Saito T."/>
            <person name="Elias M."/>
            <person name="Schaap P."/>
            <person name="Kay R.R."/>
            <person name="Henrissat B."/>
            <person name="Eichinger L."/>
            <person name="Rivero F."/>
            <person name="Putnam N.H."/>
            <person name="West C.M."/>
            <person name="Loomis W.F."/>
            <person name="Chisholm R.L."/>
            <person name="Shaulsky G."/>
            <person name="Strassmann J.E."/>
            <person name="Queller D.C."/>
            <person name="Kuspa A."/>
            <person name="Grigoriev I.V."/>
        </authorList>
    </citation>
    <scope>NUCLEOTIDE SEQUENCE [LARGE SCALE GENOMIC DNA]</scope>
    <source>
        <strain evidence="9">QSDP1</strain>
    </source>
</reference>
<dbReference type="InterPro" id="IPR051181">
    <property type="entry name" value="CAF1_poly(A)_ribonucleases"/>
</dbReference>
<evidence type="ECO:0000256" key="4">
    <source>
        <dbReference type="ARBA" id="ARBA00022833"/>
    </source>
</evidence>
<proteinExistence type="inferred from homology"/>
<dbReference type="Gene3D" id="6.10.250.3220">
    <property type="match status" value="1"/>
</dbReference>
<dbReference type="STRING" id="5786.F0ZXM4"/>
<dbReference type="GO" id="GO:0034472">
    <property type="term" value="P:snRNA 3'-end processing"/>
    <property type="evidence" value="ECO:0000318"/>
    <property type="project" value="GO_Central"/>
</dbReference>
<keyword evidence="4 5" id="KW-0862">Zinc</keyword>
<comment type="similarity">
    <text evidence="1">Belongs to the CAF1 family.</text>
</comment>
<dbReference type="eggNOG" id="KOG1990">
    <property type="taxonomic scope" value="Eukaryota"/>
</dbReference>
<dbReference type="Proteomes" id="UP000001064">
    <property type="component" value="Unassembled WGS sequence"/>
</dbReference>
<dbReference type="KEGG" id="dpp:DICPUDRAFT_156861"/>
<dbReference type="InParanoid" id="F0ZXM4"/>
<dbReference type="Gene3D" id="3.30.420.10">
    <property type="entry name" value="Ribonuclease H-like superfamily/Ribonuclease H"/>
    <property type="match status" value="2"/>
</dbReference>
<dbReference type="VEuPathDB" id="AmoebaDB:DICPUDRAFT_156861"/>
<evidence type="ECO:0000313" key="8">
    <source>
        <dbReference type="EMBL" id="EGC31299.1"/>
    </source>
</evidence>
<feature type="zinc finger region" description="C3H1-type" evidence="5">
    <location>
        <begin position="373"/>
        <end position="401"/>
    </location>
</feature>
<feature type="region of interest" description="Disordered" evidence="6">
    <location>
        <begin position="408"/>
        <end position="428"/>
    </location>
</feature>
<dbReference type="InterPro" id="IPR000571">
    <property type="entry name" value="Znf_CCCH"/>
</dbReference>
<evidence type="ECO:0000256" key="1">
    <source>
        <dbReference type="ARBA" id="ARBA00008372"/>
    </source>
</evidence>